<dbReference type="PANTHER" id="PTHR47737:SF1">
    <property type="entry name" value="GLYCINE BETAINE_PROLINE BETAINE TRANSPORT SYSTEM PERMEASE PROTEIN PROW"/>
    <property type="match status" value="1"/>
</dbReference>
<keyword evidence="5" id="KW-0732">Signal</keyword>
<dbReference type="GO" id="GO:0043190">
    <property type="term" value="C:ATP-binding cassette (ABC) transporter complex"/>
    <property type="evidence" value="ECO:0007669"/>
    <property type="project" value="InterPro"/>
</dbReference>
<evidence type="ECO:0000256" key="3">
    <source>
        <dbReference type="ARBA" id="ARBA00022475"/>
    </source>
</evidence>
<feature type="chain" id="PRO_5013247474" evidence="5">
    <location>
        <begin position="21"/>
        <end position="285"/>
    </location>
</feature>
<evidence type="ECO:0000256" key="5">
    <source>
        <dbReference type="SAM" id="SignalP"/>
    </source>
</evidence>
<dbReference type="GO" id="GO:0005275">
    <property type="term" value="F:amine transmembrane transporter activity"/>
    <property type="evidence" value="ECO:0007669"/>
    <property type="project" value="TreeGrafter"/>
</dbReference>
<dbReference type="InterPro" id="IPR007210">
    <property type="entry name" value="ABC_Gly_betaine_transp_sub-bd"/>
</dbReference>
<dbReference type="SUPFAM" id="SSF53850">
    <property type="entry name" value="Periplasmic binding protein-like II"/>
    <property type="match status" value="1"/>
</dbReference>
<keyword evidence="2" id="KW-0813">Transport</keyword>
<dbReference type="Proteomes" id="UP000188181">
    <property type="component" value="Chromosome"/>
</dbReference>
<evidence type="ECO:0000256" key="4">
    <source>
        <dbReference type="ARBA" id="ARBA00023136"/>
    </source>
</evidence>
<comment type="subcellular location">
    <subcellularLocation>
        <location evidence="1">Cell membrane</location>
    </subcellularLocation>
</comment>
<dbReference type="PANTHER" id="PTHR47737">
    <property type="entry name" value="GLYCINE BETAINE/PROLINE BETAINE TRANSPORT SYSTEM PERMEASE PROTEIN PROW"/>
    <property type="match status" value="1"/>
</dbReference>
<dbReference type="KEGG" id="pbas:SMSP2_02660"/>
<feature type="domain" description="ABC-type glycine betaine transport system substrate-binding" evidence="6">
    <location>
        <begin position="29"/>
        <end position="273"/>
    </location>
</feature>
<feature type="signal peptide" evidence="5">
    <location>
        <begin position="1"/>
        <end position="20"/>
    </location>
</feature>
<dbReference type="CDD" id="cd13639">
    <property type="entry name" value="PBP2_OpuAC_like"/>
    <property type="match status" value="1"/>
</dbReference>
<dbReference type="Gene3D" id="3.40.190.100">
    <property type="entry name" value="Glycine betaine-binding periplasmic protein, domain 2"/>
    <property type="match status" value="1"/>
</dbReference>
<dbReference type="OrthoDB" id="9787902at2"/>
<evidence type="ECO:0000313" key="8">
    <source>
        <dbReference type="Proteomes" id="UP000188181"/>
    </source>
</evidence>
<evidence type="ECO:0000259" key="6">
    <source>
        <dbReference type="Pfam" id="PF04069"/>
    </source>
</evidence>
<dbReference type="GO" id="GO:0015226">
    <property type="term" value="F:carnitine transmembrane transporter activity"/>
    <property type="evidence" value="ECO:0007669"/>
    <property type="project" value="TreeGrafter"/>
</dbReference>
<keyword evidence="3" id="KW-1003">Cell membrane</keyword>
<evidence type="ECO:0000256" key="1">
    <source>
        <dbReference type="ARBA" id="ARBA00004236"/>
    </source>
</evidence>
<dbReference type="EMBL" id="CP019646">
    <property type="protein sequence ID" value="AQQ72278.1"/>
    <property type="molecule type" value="Genomic_DNA"/>
</dbReference>
<dbReference type="PROSITE" id="PS51257">
    <property type="entry name" value="PROKAR_LIPOPROTEIN"/>
    <property type="match status" value="1"/>
</dbReference>
<protein>
    <submittedName>
        <fullName evidence="7">Glycine betaine/carnitine transport binding protein GbuC</fullName>
    </submittedName>
</protein>
<dbReference type="AlphaFoldDB" id="A0A1Q2MIC9"/>
<dbReference type="GO" id="GO:0015871">
    <property type="term" value="P:choline transport"/>
    <property type="evidence" value="ECO:0007669"/>
    <property type="project" value="TreeGrafter"/>
</dbReference>
<accession>A0A1Q2MIC9</accession>
<sequence length="285" mass="31383" precursor="true">MKLKSLVIVIAALMAVFAGCKTETAEETKEITLAYVEGWAEGPAMTYVMKDMLESSGYSVTVQKAAVDLIFASMARGDVDAFMDTWMPVTHGEKVKKFGEKIVKLGTNYDSARIGLVVPQYVTIDSITELNDNAEKFNGRIVGIDSGAGIMKKTQEATESYGLKLELMPSSGVAMLSELQKAIGENNWIVVTGWSPHFKFARWELKYLEDPKGTYGETETIETWARQGLETDDPFAAELLANFTLDDSQMSDLLLKMSEAKGNEAAVAKQWIADNKALVDSFMPK</sequence>
<dbReference type="Gene3D" id="3.40.190.10">
    <property type="entry name" value="Periplasmic binding protein-like II"/>
    <property type="match status" value="1"/>
</dbReference>
<organism evidence="7 8">
    <name type="scientific">Limihaloglobus sulfuriphilus</name>
    <dbReference type="NCBI Taxonomy" id="1851148"/>
    <lineage>
        <taxon>Bacteria</taxon>
        <taxon>Pseudomonadati</taxon>
        <taxon>Planctomycetota</taxon>
        <taxon>Phycisphaerae</taxon>
        <taxon>Sedimentisphaerales</taxon>
        <taxon>Sedimentisphaeraceae</taxon>
        <taxon>Limihaloglobus</taxon>
    </lineage>
</organism>
<keyword evidence="4" id="KW-0472">Membrane</keyword>
<dbReference type="RefSeq" id="WP_146684488.1">
    <property type="nucleotide sequence ID" value="NZ_CP019646.1"/>
</dbReference>
<dbReference type="STRING" id="1851148.SMSP2_02660"/>
<reference evidence="8" key="1">
    <citation type="submission" date="2017-02" db="EMBL/GenBank/DDBJ databases">
        <title>Comparative genomics and description of representatives of a novel lineage of planctomycetes thriving in anoxic sediments.</title>
        <authorList>
            <person name="Spring S."/>
            <person name="Bunk B."/>
            <person name="Sproer C."/>
        </authorList>
    </citation>
    <scope>NUCLEOTIDE SEQUENCE [LARGE SCALE GENOMIC DNA]</scope>
    <source>
        <strain evidence="8">SM-Chi-D1</strain>
    </source>
</reference>
<evidence type="ECO:0000313" key="7">
    <source>
        <dbReference type="EMBL" id="AQQ72278.1"/>
    </source>
</evidence>
<dbReference type="GO" id="GO:0031460">
    <property type="term" value="P:glycine betaine transport"/>
    <property type="evidence" value="ECO:0007669"/>
    <property type="project" value="TreeGrafter"/>
</dbReference>
<gene>
    <name evidence="7" type="primary">gbuC</name>
    <name evidence="7" type="ORF">SMSP2_02660</name>
</gene>
<keyword evidence="8" id="KW-1185">Reference proteome</keyword>
<proteinExistence type="predicted"/>
<name>A0A1Q2MIC9_9BACT</name>
<evidence type="ECO:0000256" key="2">
    <source>
        <dbReference type="ARBA" id="ARBA00022448"/>
    </source>
</evidence>
<dbReference type="Pfam" id="PF04069">
    <property type="entry name" value="OpuAC"/>
    <property type="match status" value="1"/>
</dbReference>